<feature type="transmembrane region" description="Helical" evidence="1">
    <location>
        <begin position="37"/>
        <end position="62"/>
    </location>
</feature>
<dbReference type="EMBL" id="MTKT01005556">
    <property type="protein sequence ID" value="OWM65911.1"/>
    <property type="molecule type" value="Genomic_DNA"/>
</dbReference>
<name>A0A218W0W0_PUNGR</name>
<evidence type="ECO:0000313" key="3">
    <source>
        <dbReference type="Proteomes" id="UP000197138"/>
    </source>
</evidence>
<evidence type="ECO:0000256" key="1">
    <source>
        <dbReference type="SAM" id="Phobius"/>
    </source>
</evidence>
<dbReference type="AlphaFoldDB" id="A0A218W0W0"/>
<keyword evidence="1" id="KW-0812">Transmembrane</keyword>
<protein>
    <submittedName>
        <fullName evidence="2">Uncharacterized protein</fullName>
    </submittedName>
</protein>
<keyword evidence="1" id="KW-0472">Membrane</keyword>
<proteinExistence type="predicted"/>
<evidence type="ECO:0000313" key="2">
    <source>
        <dbReference type="EMBL" id="OWM65911.1"/>
    </source>
</evidence>
<dbReference type="Proteomes" id="UP000197138">
    <property type="component" value="Unassembled WGS sequence"/>
</dbReference>
<reference evidence="3" key="1">
    <citation type="journal article" date="2017" name="Plant J.">
        <title>The pomegranate (Punica granatum L.) genome and the genomics of punicalagin biosynthesis.</title>
        <authorList>
            <person name="Qin G."/>
            <person name="Xu C."/>
            <person name="Ming R."/>
            <person name="Tang H."/>
            <person name="Guyot R."/>
            <person name="Kramer E.M."/>
            <person name="Hu Y."/>
            <person name="Yi X."/>
            <person name="Qi Y."/>
            <person name="Xu X."/>
            <person name="Gao Z."/>
            <person name="Pan H."/>
            <person name="Jian J."/>
            <person name="Tian Y."/>
            <person name="Yue Z."/>
            <person name="Xu Y."/>
        </authorList>
    </citation>
    <scope>NUCLEOTIDE SEQUENCE [LARGE SCALE GENOMIC DNA]</scope>
    <source>
        <strain evidence="3">cv. Dabenzi</strain>
    </source>
</reference>
<accession>A0A218W0W0</accession>
<keyword evidence="1" id="KW-1133">Transmembrane helix</keyword>
<organism evidence="2 3">
    <name type="scientific">Punica granatum</name>
    <name type="common">Pomegranate</name>
    <dbReference type="NCBI Taxonomy" id="22663"/>
    <lineage>
        <taxon>Eukaryota</taxon>
        <taxon>Viridiplantae</taxon>
        <taxon>Streptophyta</taxon>
        <taxon>Embryophyta</taxon>
        <taxon>Tracheophyta</taxon>
        <taxon>Spermatophyta</taxon>
        <taxon>Magnoliopsida</taxon>
        <taxon>eudicotyledons</taxon>
        <taxon>Gunneridae</taxon>
        <taxon>Pentapetalae</taxon>
        <taxon>rosids</taxon>
        <taxon>malvids</taxon>
        <taxon>Myrtales</taxon>
        <taxon>Lythraceae</taxon>
        <taxon>Punica</taxon>
    </lineage>
</organism>
<comment type="caution">
    <text evidence="2">The sequence shown here is derived from an EMBL/GenBank/DDBJ whole genome shotgun (WGS) entry which is preliminary data.</text>
</comment>
<sequence length="80" mass="9037">MESLPAGRSNAGRQAKFVHNEPGRFVRRVRADTARGAGAAGGLVLVSLPVFFFYFYFFFFFLPLSPFQFFPALGAELRLW</sequence>
<gene>
    <name evidence="2" type="ORF">CDL15_Pgr015336</name>
</gene>